<dbReference type="STRING" id="1560234.SP90_07150"/>
<dbReference type="GO" id="GO:0016887">
    <property type="term" value="F:ATP hydrolysis activity"/>
    <property type="evidence" value="ECO:0007669"/>
    <property type="project" value="InterPro"/>
</dbReference>
<dbReference type="RefSeq" id="WP_066854011.1">
    <property type="nucleotide sequence ID" value="NZ_JXMS01000009.1"/>
</dbReference>
<feature type="transmembrane region" description="Helical" evidence="9">
    <location>
        <begin position="754"/>
        <end position="773"/>
    </location>
</feature>
<dbReference type="GO" id="GO:1990573">
    <property type="term" value="P:potassium ion import across plasma membrane"/>
    <property type="evidence" value="ECO:0007669"/>
    <property type="project" value="TreeGrafter"/>
</dbReference>
<feature type="transmembrane region" description="Helical" evidence="9">
    <location>
        <begin position="823"/>
        <end position="845"/>
    </location>
</feature>
<dbReference type="PATRIC" id="fig|1560234.3.peg.3402"/>
<keyword evidence="12" id="KW-1185">Reference proteome</keyword>
<dbReference type="SUPFAM" id="SSF56784">
    <property type="entry name" value="HAD-like"/>
    <property type="match status" value="1"/>
</dbReference>
<dbReference type="InterPro" id="IPR059000">
    <property type="entry name" value="ATPase_P-type_domA"/>
</dbReference>
<dbReference type="Pfam" id="PF13246">
    <property type="entry name" value="Cation_ATPase"/>
    <property type="match status" value="1"/>
</dbReference>
<dbReference type="Proteomes" id="UP000091979">
    <property type="component" value="Unassembled WGS sequence"/>
</dbReference>
<dbReference type="GO" id="GO:1902600">
    <property type="term" value="P:proton transmembrane transport"/>
    <property type="evidence" value="ECO:0007669"/>
    <property type="project" value="TreeGrafter"/>
</dbReference>
<proteinExistence type="inferred from homology"/>
<organism evidence="11 12">
    <name type="scientific">Halodesulfovibrio spirochaetisodalis</name>
    <dbReference type="NCBI Taxonomy" id="1560234"/>
    <lineage>
        <taxon>Bacteria</taxon>
        <taxon>Pseudomonadati</taxon>
        <taxon>Thermodesulfobacteriota</taxon>
        <taxon>Desulfovibrionia</taxon>
        <taxon>Desulfovibrionales</taxon>
        <taxon>Desulfovibrionaceae</taxon>
        <taxon>Halodesulfovibrio</taxon>
    </lineage>
</organism>
<dbReference type="GO" id="GO:0005886">
    <property type="term" value="C:plasma membrane"/>
    <property type="evidence" value="ECO:0007669"/>
    <property type="project" value="TreeGrafter"/>
</dbReference>
<dbReference type="InterPro" id="IPR023214">
    <property type="entry name" value="HAD_sf"/>
</dbReference>
<dbReference type="Gene3D" id="1.20.1110.10">
    <property type="entry name" value="Calcium-transporting ATPase, transmembrane domain"/>
    <property type="match status" value="1"/>
</dbReference>
<keyword evidence="5" id="KW-0067">ATP-binding</keyword>
<dbReference type="GO" id="GO:0005524">
    <property type="term" value="F:ATP binding"/>
    <property type="evidence" value="ECO:0007669"/>
    <property type="project" value="UniProtKB-KW"/>
</dbReference>
<dbReference type="SFLD" id="SFLDF00027">
    <property type="entry name" value="p-type_atpase"/>
    <property type="match status" value="1"/>
</dbReference>
<dbReference type="PANTHER" id="PTHR43294">
    <property type="entry name" value="SODIUM/POTASSIUM-TRANSPORTING ATPASE SUBUNIT ALPHA"/>
    <property type="match status" value="1"/>
</dbReference>
<feature type="transmembrane region" description="Helical" evidence="9">
    <location>
        <begin position="243"/>
        <end position="263"/>
    </location>
</feature>
<gene>
    <name evidence="11" type="ORF">SP90_07150</name>
</gene>
<name>A0A1B7XEW8_9BACT</name>
<dbReference type="SUPFAM" id="SSF81660">
    <property type="entry name" value="Metal cation-transporting ATPase, ATP-binding domain N"/>
    <property type="match status" value="1"/>
</dbReference>
<reference evidence="11 12" key="1">
    <citation type="submission" date="2015-01" db="EMBL/GenBank/DDBJ databases">
        <title>Desulfovibrio sp. JC271 draft genome sequence.</title>
        <authorList>
            <person name="Shivani Y."/>
            <person name="Subhash Y."/>
            <person name="Sasikala C."/>
            <person name="Ramana C.V."/>
        </authorList>
    </citation>
    <scope>NUCLEOTIDE SEQUENCE [LARGE SCALE GENOMIC DNA]</scope>
    <source>
        <strain evidence="11 12">JC271</strain>
    </source>
</reference>
<dbReference type="GO" id="GO:0005391">
    <property type="term" value="F:P-type sodium:potassium-exchanging transporter activity"/>
    <property type="evidence" value="ECO:0007669"/>
    <property type="project" value="TreeGrafter"/>
</dbReference>
<evidence type="ECO:0000256" key="3">
    <source>
        <dbReference type="ARBA" id="ARBA00022692"/>
    </source>
</evidence>
<dbReference type="PANTHER" id="PTHR43294:SF20">
    <property type="entry name" value="P-TYPE ATPASE"/>
    <property type="match status" value="1"/>
</dbReference>
<keyword evidence="4" id="KW-0547">Nucleotide-binding</keyword>
<sequence>MQWYQKNEETIFTELDTNSAGLSREQVAERQAKYGDNVVGDEDAVNYLAILLHQLTSPLVVILLIAAAVTIMLGEFIDSGVIGAVVVLNGLIGFIQESKAEKSVRSLQKMVTPKALVMRDGKEMEVDSRTLQPGDIVMLFSGAMVPADIRLIEENELRIDESMLTGESLPSGKCSHLIEEDDLSPGDQRNMAFMGTIVVNGRGKGVVTDIGLHTMLGGIARDIRSIGKVAAPIQEKIERLAKAIGVLVLGAASMLFVLGLILGESIKNMFLTAVAVSVATVPEGLPIVVTIAMAVGVKRMASYNAVIRKLSAVETLGSTTVICSDKTGTLTVNRMTVTKLFDGKDEVTVTGTGYIPEGEFKTATDEEAHLTDSLRHLLRIGLLCNESRLVHENESWEVEGDPTEGALIVSALKAGLTLNEAHVWPEIAILPFESDRGYMATLHEHAGKKIMFVKGGHDRLMASCSEAHCEGVDISLLHTQAHDMAAEGLRVLAFAVKEMPPETTAITDSDVMSGLKFVGLQGMMDPPRPEAIEAVTNCQSAGIRVVMITGDHADTASAIARMLGITATENGAITGTRLAKMDDDEFAEIIQQESVFARIAPDDKFRIINTLKEQGEIVAVTGDGVNDAPALQTAHIGVSMGKGGTDVARESSDMVLIDDNFSSIFHAVREGRIVFDNLRKAIFFLLPTGLAAVWSILFTMMSGLPIPFVAAQLLWINLVTNGLQDVAFAFEPGEPDVTQRSPRPPSEGIINSLLLQRTVIVSFCIAIGVYAVFSTALDQGVDLEKARTLAMTTMVFFQFFQAINSRAERASIFTINPFSNHFLLVSMILAVSAQITVVYASSLAWIFRTRPLTSDDWILCLGVASTVIVVVELEKLIRRCIR</sequence>
<dbReference type="FunFam" id="3.40.50.1000:FF:000028">
    <property type="entry name" value="Calcium-transporting P-type ATPase, putative"/>
    <property type="match status" value="1"/>
</dbReference>
<evidence type="ECO:0000256" key="7">
    <source>
        <dbReference type="ARBA" id="ARBA00022989"/>
    </source>
</evidence>
<dbReference type="AlphaFoldDB" id="A0A1B7XEW8"/>
<feature type="transmembrane region" description="Helical" evidence="9">
    <location>
        <begin position="79"/>
        <end position="95"/>
    </location>
</feature>
<dbReference type="InterPro" id="IPR006068">
    <property type="entry name" value="ATPase_P-typ_cation-transptr_C"/>
</dbReference>
<dbReference type="NCBIfam" id="TIGR01494">
    <property type="entry name" value="ATPase_P-type"/>
    <property type="match status" value="2"/>
</dbReference>
<accession>A0A1B7XEW8</accession>
<dbReference type="SUPFAM" id="SSF81665">
    <property type="entry name" value="Calcium ATPase, transmembrane domain M"/>
    <property type="match status" value="1"/>
</dbReference>
<dbReference type="PRINTS" id="PR00119">
    <property type="entry name" value="CATATPASE"/>
</dbReference>
<dbReference type="SFLD" id="SFLDS00003">
    <property type="entry name" value="Haloacid_Dehalogenase"/>
    <property type="match status" value="1"/>
</dbReference>
<dbReference type="OrthoDB" id="9763278at2"/>
<dbReference type="SFLD" id="SFLDG00002">
    <property type="entry name" value="C1.7:_P-type_atpase_like"/>
    <property type="match status" value="1"/>
</dbReference>
<protein>
    <submittedName>
        <fullName evidence="11">ATPase</fullName>
    </submittedName>
</protein>
<dbReference type="InterPro" id="IPR023298">
    <property type="entry name" value="ATPase_P-typ_TM_dom_sf"/>
</dbReference>
<feature type="transmembrane region" description="Helical" evidence="9">
    <location>
        <begin position="269"/>
        <end position="295"/>
    </location>
</feature>
<dbReference type="InterPro" id="IPR023299">
    <property type="entry name" value="ATPase_P-typ_cyto_dom_N"/>
</dbReference>
<comment type="similarity">
    <text evidence="2">Belongs to the cation transport ATPase (P-type) (TC 3.A.3) family. Type IIA subfamily.</text>
</comment>
<keyword evidence="8 9" id="KW-0472">Membrane</keyword>
<dbReference type="GO" id="GO:0036376">
    <property type="term" value="P:sodium ion export across plasma membrane"/>
    <property type="evidence" value="ECO:0007669"/>
    <property type="project" value="TreeGrafter"/>
</dbReference>
<evidence type="ECO:0000256" key="2">
    <source>
        <dbReference type="ARBA" id="ARBA00005675"/>
    </source>
</evidence>
<dbReference type="Pfam" id="PF00122">
    <property type="entry name" value="E1-E2_ATPase"/>
    <property type="match status" value="1"/>
</dbReference>
<feature type="domain" description="Cation-transporting P-type ATPase N-terminal" evidence="10">
    <location>
        <begin position="2"/>
        <end position="75"/>
    </location>
</feature>
<evidence type="ECO:0000259" key="10">
    <source>
        <dbReference type="SMART" id="SM00831"/>
    </source>
</evidence>
<dbReference type="GO" id="GO:0030007">
    <property type="term" value="P:intracellular potassium ion homeostasis"/>
    <property type="evidence" value="ECO:0007669"/>
    <property type="project" value="TreeGrafter"/>
</dbReference>
<feature type="transmembrane region" description="Helical" evidence="9">
    <location>
        <begin position="55"/>
        <end position="73"/>
    </location>
</feature>
<dbReference type="InterPro" id="IPR050510">
    <property type="entry name" value="Cation_transp_ATPase_P-type"/>
</dbReference>
<dbReference type="PROSITE" id="PS00154">
    <property type="entry name" value="ATPASE_E1_E2"/>
    <property type="match status" value="1"/>
</dbReference>
<keyword evidence="6" id="KW-1278">Translocase</keyword>
<evidence type="ECO:0000256" key="4">
    <source>
        <dbReference type="ARBA" id="ARBA00022741"/>
    </source>
</evidence>
<dbReference type="InterPro" id="IPR004014">
    <property type="entry name" value="ATPase_P-typ_cation-transptr_N"/>
</dbReference>
<dbReference type="Pfam" id="PF00689">
    <property type="entry name" value="Cation_ATPase_C"/>
    <property type="match status" value="1"/>
</dbReference>
<keyword evidence="3 9" id="KW-0812">Transmembrane</keyword>
<feature type="transmembrane region" description="Helical" evidence="9">
    <location>
        <begin position="681"/>
        <end position="701"/>
    </location>
</feature>
<dbReference type="SUPFAM" id="SSF81653">
    <property type="entry name" value="Calcium ATPase, transduction domain A"/>
    <property type="match status" value="1"/>
</dbReference>
<dbReference type="InterPro" id="IPR044492">
    <property type="entry name" value="P_typ_ATPase_HD_dom"/>
</dbReference>
<dbReference type="PRINTS" id="PR00120">
    <property type="entry name" value="HATPASE"/>
</dbReference>
<dbReference type="GO" id="GO:0006883">
    <property type="term" value="P:intracellular sodium ion homeostasis"/>
    <property type="evidence" value="ECO:0007669"/>
    <property type="project" value="TreeGrafter"/>
</dbReference>
<evidence type="ECO:0000256" key="9">
    <source>
        <dbReference type="SAM" id="Phobius"/>
    </source>
</evidence>
<evidence type="ECO:0000313" key="12">
    <source>
        <dbReference type="Proteomes" id="UP000091979"/>
    </source>
</evidence>
<evidence type="ECO:0000256" key="8">
    <source>
        <dbReference type="ARBA" id="ARBA00023136"/>
    </source>
</evidence>
<evidence type="ECO:0000256" key="6">
    <source>
        <dbReference type="ARBA" id="ARBA00022967"/>
    </source>
</evidence>
<feature type="transmembrane region" description="Helical" evidence="9">
    <location>
        <begin position="785"/>
        <end position="803"/>
    </location>
</feature>
<evidence type="ECO:0000256" key="5">
    <source>
        <dbReference type="ARBA" id="ARBA00022840"/>
    </source>
</evidence>
<dbReference type="Gene3D" id="2.70.150.10">
    <property type="entry name" value="Calcium-transporting ATPase, cytoplasmic transduction domain A"/>
    <property type="match status" value="1"/>
</dbReference>
<dbReference type="Pfam" id="PF00690">
    <property type="entry name" value="Cation_ATPase_N"/>
    <property type="match status" value="1"/>
</dbReference>
<dbReference type="InterPro" id="IPR001757">
    <property type="entry name" value="P_typ_ATPase"/>
</dbReference>
<dbReference type="Gene3D" id="3.40.50.1000">
    <property type="entry name" value="HAD superfamily/HAD-like"/>
    <property type="match status" value="1"/>
</dbReference>
<dbReference type="InterPro" id="IPR018303">
    <property type="entry name" value="ATPase_P-typ_P_site"/>
</dbReference>
<keyword evidence="7 9" id="KW-1133">Transmembrane helix</keyword>
<dbReference type="InterPro" id="IPR036412">
    <property type="entry name" value="HAD-like_sf"/>
</dbReference>
<evidence type="ECO:0000313" key="11">
    <source>
        <dbReference type="EMBL" id="OBQ52725.1"/>
    </source>
</evidence>
<comment type="subcellular location">
    <subcellularLocation>
        <location evidence="1">Membrane</location>
        <topology evidence="1">Multi-pass membrane protein</topology>
    </subcellularLocation>
</comment>
<comment type="caution">
    <text evidence="11">The sequence shown here is derived from an EMBL/GenBank/DDBJ whole genome shotgun (WGS) entry which is preliminary data.</text>
</comment>
<dbReference type="Gene3D" id="3.40.1110.10">
    <property type="entry name" value="Calcium-transporting ATPase, cytoplasmic domain N"/>
    <property type="match status" value="1"/>
</dbReference>
<dbReference type="SMART" id="SM00831">
    <property type="entry name" value="Cation_ATPase_N"/>
    <property type="match status" value="1"/>
</dbReference>
<dbReference type="EMBL" id="JXMS01000009">
    <property type="protein sequence ID" value="OBQ52725.1"/>
    <property type="molecule type" value="Genomic_DNA"/>
</dbReference>
<dbReference type="InterPro" id="IPR008250">
    <property type="entry name" value="ATPase_P-typ_transduc_dom_A_sf"/>
</dbReference>
<evidence type="ECO:0000256" key="1">
    <source>
        <dbReference type="ARBA" id="ARBA00004141"/>
    </source>
</evidence>